<protein>
    <recommendedName>
        <fullName evidence="1">Type-F conjugative transfer system protein TraW N-terminal domain-containing protein</fullName>
    </recommendedName>
</protein>
<reference evidence="2" key="1">
    <citation type="submission" date="2019-08" db="EMBL/GenBank/DDBJ databases">
        <authorList>
            <person name="Kucharzyk K."/>
            <person name="Murdoch R.W."/>
            <person name="Higgins S."/>
            <person name="Loffler F."/>
        </authorList>
    </citation>
    <scope>NUCLEOTIDE SEQUENCE</scope>
</reference>
<organism evidence="2">
    <name type="scientific">bioreactor metagenome</name>
    <dbReference type="NCBI Taxonomy" id="1076179"/>
    <lineage>
        <taxon>unclassified sequences</taxon>
        <taxon>metagenomes</taxon>
        <taxon>ecological metagenomes</taxon>
    </lineage>
</organism>
<evidence type="ECO:0000313" key="2">
    <source>
        <dbReference type="EMBL" id="MPL92155.1"/>
    </source>
</evidence>
<evidence type="ECO:0000259" key="1">
    <source>
        <dbReference type="Pfam" id="PF12477"/>
    </source>
</evidence>
<sequence>MGRRQGILIAAFLTAFCGGMVQAKDFGVYGKLFPIAEPDFLEQIIARFRAMEENGQWDAMKGKMQDRTREYIERPRASGFLSAAEEYRAFQFDPSISVDRDLSDDNGQVFASAGSKINPLNYSAFSKRIIVIDGDKQDQVDFALSEGNELDTLIVLASGAPLDLMRSHGRRFWFDQQGVIVKRFGIERLPSVISRDDPFMLIEEVPTGRANSETHQ</sequence>
<dbReference type="Pfam" id="PF12477">
    <property type="entry name" value="TraW_N"/>
    <property type="match status" value="1"/>
</dbReference>
<comment type="caution">
    <text evidence="2">The sequence shown here is derived from an EMBL/GenBank/DDBJ whole genome shotgun (WGS) entry which is preliminary data.</text>
</comment>
<dbReference type="NCBIfam" id="TIGR02743">
    <property type="entry name" value="TraW"/>
    <property type="match status" value="1"/>
</dbReference>
<gene>
    <name evidence="2" type="ORF">SDC9_38252</name>
</gene>
<dbReference type="InterPro" id="IPR014114">
    <property type="entry name" value="TraW"/>
</dbReference>
<dbReference type="AlphaFoldDB" id="A0A644VLJ2"/>
<dbReference type="InterPro" id="IPR025864">
    <property type="entry name" value="TraW_N_dom"/>
</dbReference>
<feature type="domain" description="Type-F conjugative transfer system protein TraW N-terminal" evidence="1">
    <location>
        <begin position="10"/>
        <end position="36"/>
    </location>
</feature>
<accession>A0A644VLJ2</accession>
<dbReference type="EMBL" id="VSSQ01000349">
    <property type="protein sequence ID" value="MPL92155.1"/>
    <property type="molecule type" value="Genomic_DNA"/>
</dbReference>
<name>A0A644VLJ2_9ZZZZ</name>
<proteinExistence type="predicted"/>